<dbReference type="GO" id="GO:0036297">
    <property type="term" value="P:interstrand cross-link repair"/>
    <property type="evidence" value="ECO:0007669"/>
    <property type="project" value="TreeGrafter"/>
</dbReference>
<dbReference type="GO" id="GO:0000400">
    <property type="term" value="F:four-way junction DNA binding"/>
    <property type="evidence" value="ECO:0007669"/>
    <property type="project" value="TreeGrafter"/>
</dbReference>
<dbReference type="PROSITE" id="PS51194">
    <property type="entry name" value="HELICASE_CTER"/>
    <property type="match status" value="1"/>
</dbReference>
<feature type="region of interest" description="Disordered" evidence="8">
    <location>
        <begin position="963"/>
        <end position="983"/>
    </location>
</feature>
<feature type="non-terminal residue" evidence="11">
    <location>
        <position position="1094"/>
    </location>
</feature>
<evidence type="ECO:0000259" key="10">
    <source>
        <dbReference type="PROSITE" id="PS51194"/>
    </source>
</evidence>
<evidence type="ECO:0000256" key="4">
    <source>
        <dbReference type="ARBA" id="ARBA00022801"/>
    </source>
</evidence>
<proteinExistence type="inferred from homology"/>
<dbReference type="GO" id="GO:0005524">
    <property type="term" value="F:ATP binding"/>
    <property type="evidence" value="ECO:0007669"/>
    <property type="project" value="UniProtKB-KW"/>
</dbReference>
<dbReference type="Gene3D" id="3.40.50.300">
    <property type="entry name" value="P-loop containing nucleotide triphosphate hydrolases"/>
    <property type="match status" value="2"/>
</dbReference>
<dbReference type="GO" id="GO:0016787">
    <property type="term" value="F:hydrolase activity"/>
    <property type="evidence" value="ECO:0007669"/>
    <property type="project" value="UniProtKB-KW"/>
</dbReference>
<name>A0A3S1HRP0_ELYCH</name>
<accession>A0A3S1HRP0</accession>
<evidence type="ECO:0000256" key="6">
    <source>
        <dbReference type="ARBA" id="ARBA00022840"/>
    </source>
</evidence>
<keyword evidence="5" id="KW-0347">Helicase</keyword>
<dbReference type="InterPro" id="IPR039686">
    <property type="entry name" value="FANCM/Mph1-like_ID"/>
</dbReference>
<dbReference type="SUPFAM" id="SSF52540">
    <property type="entry name" value="P-loop containing nucleoside triphosphate hydrolases"/>
    <property type="match status" value="1"/>
</dbReference>
<keyword evidence="12" id="KW-1185">Reference proteome</keyword>
<dbReference type="CDD" id="cd12091">
    <property type="entry name" value="FANCM_ID"/>
    <property type="match status" value="1"/>
</dbReference>
<dbReference type="STRING" id="188477.A0A3S1HRP0"/>
<dbReference type="InterPro" id="IPR044749">
    <property type="entry name" value="FANCM_DEXDc"/>
</dbReference>
<evidence type="ECO:0000256" key="2">
    <source>
        <dbReference type="ARBA" id="ARBA00009889"/>
    </source>
</evidence>
<dbReference type="GO" id="GO:0005634">
    <property type="term" value="C:nucleus"/>
    <property type="evidence" value="ECO:0007669"/>
    <property type="project" value="UniProtKB-SubCell"/>
</dbReference>
<dbReference type="PANTHER" id="PTHR14025:SF20">
    <property type="entry name" value="FANCONI ANEMIA GROUP M PROTEIN"/>
    <property type="match status" value="1"/>
</dbReference>
<gene>
    <name evidence="11" type="ORF">EGW08_007472</name>
</gene>
<dbReference type="PROSITE" id="PS51192">
    <property type="entry name" value="HELICASE_ATP_BIND_1"/>
    <property type="match status" value="1"/>
</dbReference>
<comment type="subcellular location">
    <subcellularLocation>
        <location evidence="1">Nucleus</location>
    </subcellularLocation>
</comment>
<dbReference type="InterPro" id="IPR027417">
    <property type="entry name" value="P-loop_NTPase"/>
</dbReference>
<organism evidence="11 12">
    <name type="scientific">Elysia chlorotica</name>
    <name type="common">Eastern emerald elysia</name>
    <name type="synonym">Sea slug</name>
    <dbReference type="NCBI Taxonomy" id="188477"/>
    <lineage>
        <taxon>Eukaryota</taxon>
        <taxon>Metazoa</taxon>
        <taxon>Spiralia</taxon>
        <taxon>Lophotrochozoa</taxon>
        <taxon>Mollusca</taxon>
        <taxon>Gastropoda</taxon>
        <taxon>Heterobranchia</taxon>
        <taxon>Euthyneura</taxon>
        <taxon>Panpulmonata</taxon>
        <taxon>Sacoglossa</taxon>
        <taxon>Placobranchoidea</taxon>
        <taxon>Plakobranchidae</taxon>
        <taxon>Elysia</taxon>
    </lineage>
</organism>
<dbReference type="InterPro" id="IPR014001">
    <property type="entry name" value="Helicase_ATP-bd"/>
</dbReference>
<sequence>MDFDEQDFSDADDELLAHAQLPLENQDINYDLDQDEINFEDDLELVGEDNPSNISVGADDPQLSHTVENNSGTDEGSFGFDFTTGKLWIYPTNYPVRDYQYNIVQQALFKNTLVVLPTGLGKTFIAAVVMYNFYRWFPQGKVVFMAPTKPLVAQQMQACYNIMGIPKSDTIEMTGTIHPAVRQRQWKDKRVIFLTPQVMTNDLSRGSCAAKSFKCLVVDEAHKALGNQSYCQVIRELCKFTNSFRVLALSATPGSTLKAVQTVMNNLLVSHIELRTEESIDIKPYTHERKVEKVVVPLGEELSSIKEQYIQIMTFVTQRLTRSRALYNRQATSLSKFLLLKARDEFRQNPPQNIQPAQKGMVESDFCLAISLYHGYDLLQLHGLRSLYNFLMGLLSGEKGHGRTRMELLRNADFNCIMDKLHNKFAANANSAGPKSDGDGKVIVGHPKMKVLEEIVVEHFQSYKDRNTATKVVIFSQFRDSVQEIASILNQHQPLVKVMPFLGQSSSGKDIKGFTQKEQLEVMRQFRETGCNTLVSTCVGEEGLDIGDVDLIICFDAHKSPIRLVQRMGRTGRKREGKIVMLVTEGKEEQIYNQSLSLKKSIHKAILNGAKSLRFYPNNPRMVPASVQPQCHKIYITVPEENKKPQTNKNKRSSVGGKKRQSIVDAFKNQGTSSNSKTNDHLMDFEYEEIRNEFAALPTTAKHLPKPTCLVLTKSSEMLSQGFGMNAEHHQSINLSEWTPWQNRLQQTFHVGHSIQSKHLVKNSEFIELQRVIGEEEDNYAIEMKQFVNRSFVSQSNITSFLLTPAKVKDSATKQNKSAPTSHEKVGEESKAGPSGPGNVSFVVDSSDSDIDMVHQDQDDSNVNRCKEKSRLFTETWTSEKGKRLSSNKAVPKGKKTLYSTNQVRNNTGKRKSSKSACLMGTPPSSAKSRIRLLKKSKKTLQKRKSSLSRLLESKLSAIGETRDNDDFENVSETAPETQKTGDSLNDEVMSAADDTHDINQQSITFNQDEKEDNTLSLSIKSLEKISTKTQPKLFDLIEGKDCVTSRRKTTVNTGSTQVVPPAPLISELDKMMTGLHSAQDFADLDLDELLQDW</sequence>
<feature type="domain" description="Helicase C-terminal" evidence="10">
    <location>
        <begin position="451"/>
        <end position="621"/>
    </location>
</feature>
<dbReference type="GO" id="GO:0043138">
    <property type="term" value="F:3'-5' DNA helicase activity"/>
    <property type="evidence" value="ECO:0007669"/>
    <property type="project" value="InterPro"/>
</dbReference>
<evidence type="ECO:0000259" key="9">
    <source>
        <dbReference type="PROSITE" id="PS51192"/>
    </source>
</evidence>
<dbReference type="EMBL" id="RQTK01000193">
    <property type="protein sequence ID" value="RUS84788.1"/>
    <property type="molecule type" value="Genomic_DNA"/>
</dbReference>
<feature type="region of interest" description="Disordered" evidence="8">
    <location>
        <begin position="639"/>
        <end position="679"/>
    </location>
</feature>
<evidence type="ECO:0000313" key="12">
    <source>
        <dbReference type="Proteomes" id="UP000271974"/>
    </source>
</evidence>
<feature type="region of interest" description="Disordered" evidence="8">
    <location>
        <begin position="906"/>
        <end position="927"/>
    </location>
</feature>
<dbReference type="Gene3D" id="1.20.1320.20">
    <property type="entry name" value="hef helicase domain"/>
    <property type="match status" value="1"/>
</dbReference>
<keyword evidence="7" id="KW-0539">Nucleus</keyword>
<evidence type="ECO:0008006" key="13">
    <source>
        <dbReference type="Google" id="ProtNLM"/>
    </source>
</evidence>
<evidence type="ECO:0000256" key="3">
    <source>
        <dbReference type="ARBA" id="ARBA00022741"/>
    </source>
</evidence>
<evidence type="ECO:0000313" key="11">
    <source>
        <dbReference type="EMBL" id="RUS84788.1"/>
    </source>
</evidence>
<dbReference type="Proteomes" id="UP000271974">
    <property type="component" value="Unassembled WGS sequence"/>
</dbReference>
<feature type="compositionally biased region" description="Basic and acidic residues" evidence="8">
    <location>
        <begin position="822"/>
        <end position="831"/>
    </location>
</feature>
<evidence type="ECO:0000256" key="1">
    <source>
        <dbReference type="ARBA" id="ARBA00004123"/>
    </source>
</evidence>
<evidence type="ECO:0000256" key="7">
    <source>
        <dbReference type="ARBA" id="ARBA00023242"/>
    </source>
</evidence>
<dbReference type="FunFam" id="3.40.50.300:FF:000861">
    <property type="entry name" value="Fanconi anemia, complementation group M"/>
    <property type="match status" value="1"/>
</dbReference>
<reference evidence="11 12" key="1">
    <citation type="submission" date="2019-01" db="EMBL/GenBank/DDBJ databases">
        <title>A draft genome assembly of the solar-powered sea slug Elysia chlorotica.</title>
        <authorList>
            <person name="Cai H."/>
            <person name="Li Q."/>
            <person name="Fang X."/>
            <person name="Li J."/>
            <person name="Curtis N.E."/>
            <person name="Altenburger A."/>
            <person name="Shibata T."/>
            <person name="Feng M."/>
            <person name="Maeda T."/>
            <person name="Schwartz J.A."/>
            <person name="Shigenobu S."/>
            <person name="Lundholm N."/>
            <person name="Nishiyama T."/>
            <person name="Yang H."/>
            <person name="Hasebe M."/>
            <person name="Li S."/>
            <person name="Pierce S.K."/>
            <person name="Wang J."/>
        </authorList>
    </citation>
    <scope>NUCLEOTIDE SEQUENCE [LARGE SCALE GENOMIC DNA]</scope>
    <source>
        <strain evidence="11">EC2010</strain>
        <tissue evidence="11">Whole organism of an adult</tissue>
    </source>
</reference>
<dbReference type="SMART" id="SM00487">
    <property type="entry name" value="DEXDc"/>
    <property type="match status" value="1"/>
</dbReference>
<dbReference type="CDD" id="cd18801">
    <property type="entry name" value="SF2_C_FANCM_Hef"/>
    <property type="match status" value="1"/>
</dbReference>
<dbReference type="Pfam" id="PF00271">
    <property type="entry name" value="Helicase_C"/>
    <property type="match status" value="1"/>
</dbReference>
<dbReference type="PANTHER" id="PTHR14025">
    <property type="entry name" value="FANCONI ANEMIA GROUP M FANCM FAMILY MEMBER"/>
    <property type="match status" value="1"/>
</dbReference>
<comment type="caution">
    <text evidence="11">The sequence shown here is derived from an EMBL/GenBank/DDBJ whole genome shotgun (WGS) entry which is preliminary data.</text>
</comment>
<dbReference type="AlphaFoldDB" id="A0A3S1HRP0"/>
<dbReference type="GO" id="GO:0045003">
    <property type="term" value="P:double-strand break repair via synthesis-dependent strand annealing"/>
    <property type="evidence" value="ECO:0007669"/>
    <property type="project" value="TreeGrafter"/>
</dbReference>
<feature type="compositionally biased region" description="Polar residues" evidence="8">
    <location>
        <begin position="971"/>
        <end position="983"/>
    </location>
</feature>
<keyword evidence="4" id="KW-0378">Hydrolase</keyword>
<dbReference type="Pfam" id="PF16783">
    <property type="entry name" value="FANCM-MHF_bd"/>
    <property type="match status" value="1"/>
</dbReference>
<evidence type="ECO:0000256" key="8">
    <source>
        <dbReference type="SAM" id="MobiDB-lite"/>
    </source>
</evidence>
<feature type="compositionally biased region" description="Basic residues" evidence="8">
    <location>
        <begin position="649"/>
        <end position="661"/>
    </location>
</feature>
<keyword evidence="3" id="KW-0547">Nucleotide-binding</keyword>
<dbReference type="CDD" id="cd18033">
    <property type="entry name" value="DEXDc_FANCM"/>
    <property type="match status" value="1"/>
</dbReference>
<dbReference type="InterPro" id="IPR001650">
    <property type="entry name" value="Helicase_C-like"/>
</dbReference>
<feature type="region of interest" description="Disordered" evidence="8">
    <location>
        <begin position="809"/>
        <end position="845"/>
    </location>
</feature>
<dbReference type="Pfam" id="PF04851">
    <property type="entry name" value="ResIII"/>
    <property type="match status" value="1"/>
</dbReference>
<dbReference type="SMART" id="SM00490">
    <property type="entry name" value="HELICc"/>
    <property type="match status" value="1"/>
</dbReference>
<dbReference type="OrthoDB" id="6513042at2759"/>
<keyword evidence="6" id="KW-0067">ATP-binding</keyword>
<dbReference type="InterPro" id="IPR006935">
    <property type="entry name" value="Helicase/UvrB_N"/>
</dbReference>
<protein>
    <recommendedName>
        <fullName evidence="13">DNA helicase</fullName>
    </recommendedName>
</protein>
<comment type="similarity">
    <text evidence="2">Belongs to the DEAD box helicase family. DEAH subfamily. FANCM sub-subfamily.</text>
</comment>
<dbReference type="GO" id="GO:0009378">
    <property type="term" value="F:four-way junction helicase activity"/>
    <property type="evidence" value="ECO:0007669"/>
    <property type="project" value="TreeGrafter"/>
</dbReference>
<dbReference type="InterPro" id="IPR031879">
    <property type="entry name" value="FANCM-MHF-bd"/>
</dbReference>
<evidence type="ECO:0000256" key="5">
    <source>
        <dbReference type="ARBA" id="ARBA00022806"/>
    </source>
</evidence>
<feature type="domain" description="Helicase ATP-binding" evidence="9">
    <location>
        <begin position="103"/>
        <end position="271"/>
    </location>
</feature>